<name>A0A498SJG4_ACAVI</name>
<feature type="region of interest" description="Disordered" evidence="9">
    <location>
        <begin position="1"/>
        <end position="22"/>
    </location>
</feature>
<organism evidence="12 13">
    <name type="scientific">Acanthocheilonema viteae</name>
    <name type="common">Filarial nematode worm</name>
    <name type="synonym">Dipetalonema viteae</name>
    <dbReference type="NCBI Taxonomy" id="6277"/>
    <lineage>
        <taxon>Eukaryota</taxon>
        <taxon>Metazoa</taxon>
        <taxon>Ecdysozoa</taxon>
        <taxon>Nematoda</taxon>
        <taxon>Chromadorea</taxon>
        <taxon>Rhabditida</taxon>
        <taxon>Spirurina</taxon>
        <taxon>Spiruromorpha</taxon>
        <taxon>Filarioidea</taxon>
        <taxon>Onchocercidae</taxon>
        <taxon>Acanthocheilonema</taxon>
    </lineage>
</organism>
<dbReference type="Proteomes" id="UP000276991">
    <property type="component" value="Unassembled WGS sequence"/>
</dbReference>
<dbReference type="InterPro" id="IPR029036">
    <property type="entry name" value="P5CR_dimer"/>
</dbReference>
<evidence type="ECO:0000256" key="8">
    <source>
        <dbReference type="RuleBase" id="RU003903"/>
    </source>
</evidence>
<keyword evidence="4 8" id="KW-0641">Proline biosynthesis</keyword>
<dbReference type="InterPro" id="IPR036291">
    <property type="entry name" value="NAD(P)-bd_dom_sf"/>
</dbReference>
<dbReference type="NCBIfam" id="TIGR00112">
    <property type="entry name" value="proC"/>
    <property type="match status" value="1"/>
</dbReference>
<keyword evidence="5 7" id="KW-0521">NADP</keyword>
<dbReference type="SUPFAM" id="SSF48179">
    <property type="entry name" value="6-phosphogluconate dehydrogenase C-terminal domain-like"/>
    <property type="match status" value="1"/>
</dbReference>
<dbReference type="GO" id="GO:0055129">
    <property type="term" value="P:L-proline biosynthetic process"/>
    <property type="evidence" value="ECO:0007669"/>
    <property type="project" value="UniProtKB-UniPathway"/>
</dbReference>
<evidence type="ECO:0000313" key="12">
    <source>
        <dbReference type="EMBL" id="VBB30101.1"/>
    </source>
</evidence>
<sequence>MCYQTDASMGEGKGDPESVENGSTDLQKLLAHTTWEPKLTFIGGGKIAAALICGFESAGLVTKDDVAVSVKTALSVQRWKRLGYVNVYTSNEFLIRAHGQGIVFLSVKPQMRTAVLEELSNKAFTNTPLIVSVMCGVDVKTLEKEVVAKGYASERGVVRLMTNLPVSMCSGASIICSSLCLEEEKIDLIKSIMQYVGICFIVNEKSFNAAAAIAGCGPAFMFMAIEALSDGGVLGGIDRTTAMKLAAQAVMGAARMVLEASEHPAALKDDVCSAGGSTIYGVKELEKNGFRSALIEAVYASTKRSSEQA</sequence>
<evidence type="ECO:0000259" key="10">
    <source>
        <dbReference type="Pfam" id="PF03807"/>
    </source>
</evidence>
<keyword evidence="13" id="KW-1185">Reference proteome</keyword>
<feature type="domain" description="Pyrroline-5-carboxylate reductase catalytic N-terminal" evidence="10">
    <location>
        <begin position="38"/>
        <end position="135"/>
    </location>
</feature>
<dbReference type="OrthoDB" id="10263291at2759"/>
<evidence type="ECO:0000256" key="9">
    <source>
        <dbReference type="SAM" id="MobiDB-lite"/>
    </source>
</evidence>
<dbReference type="Pfam" id="PF14748">
    <property type="entry name" value="P5CR_dimer"/>
    <property type="match status" value="1"/>
</dbReference>
<dbReference type="PIRSF" id="PIRSF000193">
    <property type="entry name" value="Pyrrol-5-carb_rd"/>
    <property type="match status" value="1"/>
</dbReference>
<evidence type="ECO:0000313" key="13">
    <source>
        <dbReference type="Proteomes" id="UP000276991"/>
    </source>
</evidence>
<reference evidence="12 13" key="1">
    <citation type="submission" date="2018-08" db="EMBL/GenBank/DDBJ databases">
        <authorList>
            <person name="Laetsch R D."/>
            <person name="Stevens L."/>
            <person name="Kumar S."/>
            <person name="Blaxter L. M."/>
        </authorList>
    </citation>
    <scope>NUCLEOTIDE SEQUENCE [LARGE SCALE GENOMIC DNA]</scope>
</reference>
<protein>
    <recommendedName>
        <fullName evidence="3 8">Pyrroline-5-carboxylate reductase</fullName>
        <ecNumber evidence="3 8">1.5.1.2</ecNumber>
    </recommendedName>
</protein>
<dbReference type="PANTHER" id="PTHR11645">
    <property type="entry name" value="PYRROLINE-5-CARBOXYLATE REDUCTASE"/>
    <property type="match status" value="1"/>
</dbReference>
<evidence type="ECO:0000256" key="6">
    <source>
        <dbReference type="ARBA" id="ARBA00023002"/>
    </source>
</evidence>
<dbReference type="Pfam" id="PF03807">
    <property type="entry name" value="F420_oxidored"/>
    <property type="match status" value="1"/>
</dbReference>
<dbReference type="InterPro" id="IPR053790">
    <property type="entry name" value="P5CR-like_CS"/>
</dbReference>
<dbReference type="EC" id="1.5.1.2" evidence="3 8"/>
<evidence type="ECO:0000256" key="1">
    <source>
        <dbReference type="ARBA" id="ARBA00005205"/>
    </source>
</evidence>
<dbReference type="EMBL" id="UPTC01000783">
    <property type="protein sequence ID" value="VBB30101.1"/>
    <property type="molecule type" value="Genomic_DNA"/>
</dbReference>
<dbReference type="AlphaFoldDB" id="A0A498SJG4"/>
<dbReference type="Gene3D" id="1.10.3730.10">
    <property type="entry name" value="ProC C-terminal domain-like"/>
    <property type="match status" value="1"/>
</dbReference>
<dbReference type="FunFam" id="1.10.3730.10:FF:000001">
    <property type="entry name" value="Pyrroline-5-carboxylate reductase"/>
    <property type="match status" value="1"/>
</dbReference>
<evidence type="ECO:0000256" key="7">
    <source>
        <dbReference type="PIRSR" id="PIRSR000193-1"/>
    </source>
</evidence>
<gene>
    <name evidence="12" type="ORF">NAV_LOCUS4892</name>
</gene>
<dbReference type="InterPro" id="IPR008927">
    <property type="entry name" value="6-PGluconate_DH-like_C_sf"/>
</dbReference>
<dbReference type="InterPro" id="IPR000304">
    <property type="entry name" value="Pyrroline-COOH_reductase"/>
</dbReference>
<dbReference type="STRING" id="6277.A0A498SJG4"/>
<evidence type="ECO:0000256" key="4">
    <source>
        <dbReference type="ARBA" id="ARBA00022650"/>
    </source>
</evidence>
<dbReference type="GO" id="GO:0004735">
    <property type="term" value="F:pyrroline-5-carboxylate reductase activity"/>
    <property type="evidence" value="ECO:0007669"/>
    <property type="project" value="UniProtKB-EC"/>
</dbReference>
<dbReference type="UniPathway" id="UPA00098">
    <property type="reaction ID" value="UER00361"/>
</dbReference>
<dbReference type="InterPro" id="IPR028939">
    <property type="entry name" value="P5C_Rdtase_cat_N"/>
</dbReference>
<comment type="catalytic activity">
    <reaction evidence="8">
        <text>L-proline + NADP(+) = (S)-1-pyrroline-5-carboxylate + NADPH + 2 H(+)</text>
        <dbReference type="Rhea" id="RHEA:14109"/>
        <dbReference type="ChEBI" id="CHEBI:15378"/>
        <dbReference type="ChEBI" id="CHEBI:17388"/>
        <dbReference type="ChEBI" id="CHEBI:57783"/>
        <dbReference type="ChEBI" id="CHEBI:58349"/>
        <dbReference type="ChEBI" id="CHEBI:60039"/>
        <dbReference type="EC" id="1.5.1.2"/>
    </reaction>
</comment>
<keyword evidence="8" id="KW-0028">Amino-acid biosynthesis</keyword>
<dbReference type="PANTHER" id="PTHR11645:SF64">
    <property type="entry name" value="PYRROLINE-5-CARBOXYLATE REDUCTASE-RELATED"/>
    <property type="match status" value="1"/>
</dbReference>
<feature type="domain" description="Pyrroline-5-carboxylate reductase dimerisation" evidence="11">
    <location>
        <begin position="204"/>
        <end position="307"/>
    </location>
</feature>
<keyword evidence="6 8" id="KW-0560">Oxidoreductase</keyword>
<dbReference type="PROSITE" id="PS00521">
    <property type="entry name" value="P5CR"/>
    <property type="match status" value="1"/>
</dbReference>
<comment type="similarity">
    <text evidence="2 8">Belongs to the pyrroline-5-carboxylate reductase family.</text>
</comment>
<evidence type="ECO:0000256" key="2">
    <source>
        <dbReference type="ARBA" id="ARBA00005525"/>
    </source>
</evidence>
<dbReference type="SUPFAM" id="SSF51735">
    <property type="entry name" value="NAD(P)-binding Rossmann-fold domains"/>
    <property type="match status" value="1"/>
</dbReference>
<dbReference type="Gene3D" id="3.40.50.720">
    <property type="entry name" value="NAD(P)-binding Rossmann-like Domain"/>
    <property type="match status" value="1"/>
</dbReference>
<accession>A0A498SJG4</accession>
<evidence type="ECO:0000259" key="11">
    <source>
        <dbReference type="Pfam" id="PF14748"/>
    </source>
</evidence>
<proteinExistence type="inferred from homology"/>
<dbReference type="HAMAP" id="MF_01925">
    <property type="entry name" value="P5C_reductase"/>
    <property type="match status" value="1"/>
</dbReference>
<comment type="pathway">
    <text evidence="1 8">Amino-acid biosynthesis; L-proline biosynthesis; L-proline from L-glutamate 5-semialdehyde: step 1/1.</text>
</comment>
<evidence type="ECO:0000256" key="3">
    <source>
        <dbReference type="ARBA" id="ARBA00012855"/>
    </source>
</evidence>
<feature type="binding site" evidence="7">
    <location>
        <position position="91"/>
    </location>
    <ligand>
        <name>NADPH</name>
        <dbReference type="ChEBI" id="CHEBI:57783"/>
    </ligand>
</feature>
<evidence type="ECO:0000256" key="5">
    <source>
        <dbReference type="ARBA" id="ARBA00022857"/>
    </source>
</evidence>